<reference evidence="5 6" key="1">
    <citation type="submission" date="2014-04" db="EMBL/GenBank/DDBJ databases">
        <authorList>
            <consortium name="DOE Joint Genome Institute"/>
            <person name="Kuo A."/>
            <person name="Martino E."/>
            <person name="Perotto S."/>
            <person name="Kohler A."/>
            <person name="Nagy L.G."/>
            <person name="Floudas D."/>
            <person name="Copeland A."/>
            <person name="Barry K.W."/>
            <person name="Cichocki N."/>
            <person name="Veneault-Fourrey C."/>
            <person name="LaButti K."/>
            <person name="Lindquist E.A."/>
            <person name="Lipzen A."/>
            <person name="Lundell T."/>
            <person name="Morin E."/>
            <person name="Murat C."/>
            <person name="Sun H."/>
            <person name="Tunlid A."/>
            <person name="Henrissat B."/>
            <person name="Grigoriev I.V."/>
            <person name="Hibbett D.S."/>
            <person name="Martin F."/>
            <person name="Nordberg H.P."/>
            <person name="Cantor M.N."/>
            <person name="Hua S.X."/>
        </authorList>
    </citation>
    <scope>NUCLEOTIDE SEQUENCE [LARGE SCALE GENOMIC DNA]</scope>
    <source>
        <strain evidence="5 6">Zn</strain>
    </source>
</reference>
<evidence type="ECO:0000313" key="6">
    <source>
        <dbReference type="Proteomes" id="UP000054321"/>
    </source>
</evidence>
<keyword evidence="2" id="KW-0812">Transmembrane</keyword>
<feature type="signal peptide" evidence="3">
    <location>
        <begin position="1"/>
        <end position="23"/>
    </location>
</feature>
<feature type="region of interest" description="Disordered" evidence="1">
    <location>
        <begin position="38"/>
        <end position="178"/>
    </location>
</feature>
<proteinExistence type="predicted"/>
<evidence type="ECO:0000256" key="3">
    <source>
        <dbReference type="SAM" id="SignalP"/>
    </source>
</evidence>
<reference evidence="6" key="2">
    <citation type="submission" date="2015-01" db="EMBL/GenBank/DDBJ databases">
        <title>Evolutionary Origins and Diversification of the Mycorrhizal Mutualists.</title>
        <authorList>
            <consortium name="DOE Joint Genome Institute"/>
            <consortium name="Mycorrhizal Genomics Consortium"/>
            <person name="Kohler A."/>
            <person name="Kuo A."/>
            <person name="Nagy L.G."/>
            <person name="Floudas D."/>
            <person name="Copeland A."/>
            <person name="Barry K.W."/>
            <person name="Cichocki N."/>
            <person name="Veneault-Fourrey C."/>
            <person name="LaButti K."/>
            <person name="Lindquist E.A."/>
            <person name="Lipzen A."/>
            <person name="Lundell T."/>
            <person name="Morin E."/>
            <person name="Murat C."/>
            <person name="Riley R."/>
            <person name="Ohm R."/>
            <person name="Sun H."/>
            <person name="Tunlid A."/>
            <person name="Henrissat B."/>
            <person name="Grigoriev I.V."/>
            <person name="Hibbett D.S."/>
            <person name="Martin F."/>
        </authorList>
    </citation>
    <scope>NUCLEOTIDE SEQUENCE [LARGE SCALE GENOMIC DNA]</scope>
    <source>
        <strain evidence="6">Zn</strain>
    </source>
</reference>
<feature type="domain" description="Mid2" evidence="4">
    <location>
        <begin position="151"/>
        <end position="200"/>
    </location>
</feature>
<feature type="chain" id="PRO_5002165645" description="Mid2 domain-containing protein" evidence="3">
    <location>
        <begin position="24"/>
        <end position="263"/>
    </location>
</feature>
<dbReference type="Pfam" id="PF04478">
    <property type="entry name" value="Mid2"/>
    <property type="match status" value="1"/>
</dbReference>
<dbReference type="OrthoDB" id="5425782at2759"/>
<keyword evidence="2" id="KW-1133">Transmembrane helix</keyword>
<organism evidence="5 6">
    <name type="scientific">Oidiodendron maius (strain Zn)</name>
    <dbReference type="NCBI Taxonomy" id="913774"/>
    <lineage>
        <taxon>Eukaryota</taxon>
        <taxon>Fungi</taxon>
        <taxon>Dikarya</taxon>
        <taxon>Ascomycota</taxon>
        <taxon>Pezizomycotina</taxon>
        <taxon>Leotiomycetes</taxon>
        <taxon>Leotiomycetes incertae sedis</taxon>
        <taxon>Myxotrichaceae</taxon>
        <taxon>Oidiodendron</taxon>
    </lineage>
</organism>
<evidence type="ECO:0000259" key="4">
    <source>
        <dbReference type="Pfam" id="PF04478"/>
    </source>
</evidence>
<accession>A0A0C3HZ81</accession>
<dbReference type="STRING" id="913774.A0A0C3HZ81"/>
<gene>
    <name evidence="5" type="ORF">OIDMADRAFT_175004</name>
</gene>
<keyword evidence="2" id="KW-0472">Membrane</keyword>
<evidence type="ECO:0000313" key="5">
    <source>
        <dbReference type="EMBL" id="KIN08135.1"/>
    </source>
</evidence>
<dbReference type="HOGENOM" id="CLU_053893_2_0_1"/>
<dbReference type="InterPro" id="IPR007567">
    <property type="entry name" value="Mid2_dom"/>
</dbReference>
<dbReference type="AlphaFoldDB" id="A0A0C3HZ81"/>
<evidence type="ECO:0000256" key="2">
    <source>
        <dbReference type="SAM" id="Phobius"/>
    </source>
</evidence>
<dbReference type="InParanoid" id="A0A0C3HZ81"/>
<name>A0A0C3HZ81_OIDMZ</name>
<dbReference type="Proteomes" id="UP000054321">
    <property type="component" value="Unassembled WGS sequence"/>
</dbReference>
<feature type="compositionally biased region" description="Polar residues" evidence="1">
    <location>
        <begin position="232"/>
        <end position="250"/>
    </location>
</feature>
<sequence>MLFRAQSLVAVLAAIAVTQATIAIPNILGRQDNGLSGLDSVLNGNDPTDSSSSTDSASNTSSTPTSSTSDTSTPTSSTTPPTTTPSSSSSSSTSSTAQTTTTPSSSSSSSSSSPTSSPSQSSTTPPATTTTPPTTSPSKTSSDSSTSSSPTSSSASPSNSASLTDNGSSSGGGLSSKTKNTIIGVVVGVGGFIILAGLGLVAFRIWGRKKADEDNDGLMSYQIGNVGHEKTNSSSGGATSNPFQSTLETYHNPARNLNASSNF</sequence>
<keyword evidence="3" id="KW-0732">Signal</keyword>
<evidence type="ECO:0000256" key="1">
    <source>
        <dbReference type="SAM" id="MobiDB-lite"/>
    </source>
</evidence>
<protein>
    <recommendedName>
        <fullName evidence="4">Mid2 domain-containing protein</fullName>
    </recommendedName>
</protein>
<feature type="region of interest" description="Disordered" evidence="1">
    <location>
        <begin position="228"/>
        <end position="250"/>
    </location>
</feature>
<feature type="compositionally biased region" description="Low complexity" evidence="1">
    <location>
        <begin position="46"/>
        <end position="162"/>
    </location>
</feature>
<keyword evidence="6" id="KW-1185">Reference proteome</keyword>
<dbReference type="EMBL" id="KN832870">
    <property type="protein sequence ID" value="KIN08135.1"/>
    <property type="molecule type" value="Genomic_DNA"/>
</dbReference>
<feature type="transmembrane region" description="Helical" evidence="2">
    <location>
        <begin position="182"/>
        <end position="203"/>
    </location>
</feature>